<dbReference type="AlphaFoldDB" id="A0A1H2VJL6"/>
<dbReference type="RefSeq" id="WP_244505788.1">
    <property type="nucleotide sequence ID" value="NZ_FNNH01000022.1"/>
</dbReference>
<evidence type="ECO:0000313" key="1">
    <source>
        <dbReference type="EMBL" id="SDW68134.1"/>
    </source>
</evidence>
<proteinExistence type="predicted"/>
<dbReference type="EMBL" id="FNNH01000022">
    <property type="protein sequence ID" value="SDW68134.1"/>
    <property type="molecule type" value="Genomic_DNA"/>
</dbReference>
<name>A0A1H2VJL6_9PROT</name>
<sequence>MNILSLSKSILGERQDFLFITLKLSSIRLYRSVNRRCAVKYHQGYVLEFSIKLAHFFCVCSLAFCGISVVQAGDNSCQQTGETHIWISPLNPKVDEQIKLMAVSTDGLVSELTLIDHQDQRMPLRSYRRGGPPWSLVAELAGVNEGHYRVEASRNGKLIACHSLIIGESGAQKKEQRAKTWNLATEAFYSAWIEALFSAPPEENLHFRSLEPVLRNNERNFLHNYLGLNEDHHLPLTPDCADLPYTLRAYFAWKVGLPISFRACGRGSAKAPPQCGTATVITEFTHGISSQAVFRKISRQLVNTVHSGSLRTGLENESTDLYPITLSRETLRPGTVYADPYGHVLVLVEWVPQIEGRPGLLLAVDAQPDNSVARKRVWEGTMLFTNNESAGPGFKAFRPLLPTSSGGLRLLSNDELIEHPDFAPFSLEQDQLSADNFYAKVTKLISPAGLEPKQIYEATLDALIEQIETRVISVDNGEAYFRKHSGSTILMPSGTAIFQTIGPWEDYSTPSRDMRLTIAINVLNGLPEKIVRYPELFVLKNQSPEEAKAGIEQYHARRIHEHSIRYTRTDGSPWELSIAEVLARKSAYEMAYNPNDCPEIRWGAQPGTEEYSTCLRQAPAVQRAKMEQYRSWFREARRPVP</sequence>
<gene>
    <name evidence="1" type="ORF">SAMN05421882_102212</name>
</gene>
<reference evidence="1 2" key="1">
    <citation type="submission" date="2016-10" db="EMBL/GenBank/DDBJ databases">
        <authorList>
            <person name="de Groot N.N."/>
        </authorList>
    </citation>
    <scope>NUCLEOTIDE SEQUENCE [LARGE SCALE GENOMIC DNA]</scope>
    <source>
        <strain evidence="1 2">Nm110</strain>
    </source>
</reference>
<dbReference type="Proteomes" id="UP000183454">
    <property type="component" value="Unassembled WGS sequence"/>
</dbReference>
<protein>
    <submittedName>
        <fullName evidence="1">Uncharacterized protein</fullName>
    </submittedName>
</protein>
<evidence type="ECO:0000313" key="2">
    <source>
        <dbReference type="Proteomes" id="UP000183454"/>
    </source>
</evidence>
<organism evidence="1 2">
    <name type="scientific">Nitrosomonas communis</name>
    <dbReference type="NCBI Taxonomy" id="44574"/>
    <lineage>
        <taxon>Bacteria</taxon>
        <taxon>Pseudomonadati</taxon>
        <taxon>Pseudomonadota</taxon>
        <taxon>Betaproteobacteria</taxon>
        <taxon>Nitrosomonadales</taxon>
        <taxon>Nitrosomonadaceae</taxon>
        <taxon>Nitrosomonas</taxon>
    </lineage>
</organism>
<accession>A0A1H2VJL6</accession>